<sequence>MSRQDRENLIILDMGNIKHYYRDALLKEGGQTFDLPYDYGSIMHYSGSSVSINRDWPAVVPFDLDYQQTLGSPFVSFIDLSMINELYGCKKLCDPVTSAICEMGGFPNPRNCSKCVCPGGYDGDHCNERVKKIFNRKKKKYQLSVQPKGDCGRTIEASPEWNILTDILGDVSVLEPLQDFTVCNYWINSPPETEIEIILLSFSNSFDVDGCVYDGVEIKANQDQRLSGYRCSLHLAAVNLCNNDRFTYVQKRTYCPRACNLCSTPQSINAAT</sequence>
<dbReference type="InterPro" id="IPR001506">
    <property type="entry name" value="Peptidase_M12A"/>
</dbReference>
<evidence type="ECO:0000256" key="2">
    <source>
        <dbReference type="ARBA" id="ARBA00022670"/>
    </source>
</evidence>
<evidence type="ECO:0000256" key="8">
    <source>
        <dbReference type="PROSITE-ProRule" id="PRU00059"/>
    </source>
</evidence>
<evidence type="ECO:0000256" key="5">
    <source>
        <dbReference type="ARBA" id="ARBA00022833"/>
    </source>
</evidence>
<organism evidence="12 13">
    <name type="scientific">Teladorsagia circumcincta</name>
    <name type="common">Brown stomach worm</name>
    <name type="synonym">Ostertagia circumcincta</name>
    <dbReference type="NCBI Taxonomy" id="45464"/>
    <lineage>
        <taxon>Eukaryota</taxon>
        <taxon>Metazoa</taxon>
        <taxon>Ecdysozoa</taxon>
        <taxon>Nematoda</taxon>
        <taxon>Chromadorea</taxon>
        <taxon>Rhabditida</taxon>
        <taxon>Rhabditina</taxon>
        <taxon>Rhabditomorpha</taxon>
        <taxon>Strongyloidea</taxon>
        <taxon>Trichostrongylidae</taxon>
        <taxon>Teladorsagia</taxon>
    </lineage>
</organism>
<feature type="domain" description="CUB" evidence="10">
    <location>
        <begin position="151"/>
        <end position="232"/>
    </location>
</feature>
<reference evidence="12 13" key="1">
    <citation type="submission" date="2015-09" db="EMBL/GenBank/DDBJ databases">
        <title>Draft genome of the parasitic nematode Teladorsagia circumcincta isolate WARC Sus (inbred).</title>
        <authorList>
            <person name="Mitreva M."/>
        </authorList>
    </citation>
    <scope>NUCLEOTIDE SEQUENCE [LARGE SCALE GENOMIC DNA]</scope>
    <source>
        <strain evidence="12 13">S</strain>
    </source>
</reference>
<keyword evidence="13" id="KW-1185">Reference proteome</keyword>
<feature type="domain" description="Peptidase M12A" evidence="11">
    <location>
        <begin position="1"/>
        <end position="90"/>
    </location>
</feature>
<dbReference type="PANTHER" id="PTHR10127">
    <property type="entry name" value="DISCOIDIN, CUB, EGF, LAMININ , AND ZINC METALLOPROTEASE DOMAIN CONTAINING"/>
    <property type="match status" value="1"/>
</dbReference>
<evidence type="ECO:0000259" key="11">
    <source>
        <dbReference type="PROSITE" id="PS51864"/>
    </source>
</evidence>
<dbReference type="GO" id="GO:0006508">
    <property type="term" value="P:proteolysis"/>
    <property type="evidence" value="ECO:0007669"/>
    <property type="project" value="UniProtKB-KW"/>
</dbReference>
<accession>A0A2G9U2L8</accession>
<dbReference type="AlphaFoldDB" id="A0A2G9U2L8"/>
<dbReference type="InterPro" id="IPR000742">
    <property type="entry name" value="EGF"/>
</dbReference>
<dbReference type="Pfam" id="PF01400">
    <property type="entry name" value="Astacin"/>
    <property type="match status" value="1"/>
</dbReference>
<dbReference type="SUPFAM" id="SSF55486">
    <property type="entry name" value="Metalloproteases ('zincins'), catalytic domain"/>
    <property type="match status" value="1"/>
</dbReference>
<dbReference type="PROSITE" id="PS51864">
    <property type="entry name" value="ASTACIN"/>
    <property type="match status" value="1"/>
</dbReference>
<protein>
    <recommendedName>
        <fullName evidence="9">Metalloendopeptidase</fullName>
        <ecNumber evidence="9">3.4.24.-</ecNumber>
    </recommendedName>
</protein>
<dbReference type="PROSITE" id="PS01180">
    <property type="entry name" value="CUB"/>
    <property type="match status" value="1"/>
</dbReference>
<evidence type="ECO:0000256" key="3">
    <source>
        <dbReference type="ARBA" id="ARBA00022723"/>
    </source>
</evidence>
<evidence type="ECO:0000256" key="4">
    <source>
        <dbReference type="ARBA" id="ARBA00022801"/>
    </source>
</evidence>
<evidence type="ECO:0000256" key="1">
    <source>
        <dbReference type="ARBA" id="ARBA00022536"/>
    </source>
</evidence>
<dbReference type="PRINTS" id="PR00480">
    <property type="entry name" value="ASTACIN"/>
</dbReference>
<keyword evidence="6 9" id="KW-0482">Metalloprotease</keyword>
<comment type="caution">
    <text evidence="8">Lacks conserved residue(s) required for the propagation of feature annotation.</text>
</comment>
<dbReference type="OrthoDB" id="5786116at2759"/>
<keyword evidence="3 9" id="KW-0479">Metal-binding</keyword>
<evidence type="ECO:0000259" key="10">
    <source>
        <dbReference type="PROSITE" id="PS01180"/>
    </source>
</evidence>
<keyword evidence="4 9" id="KW-0378">Hydrolase</keyword>
<evidence type="ECO:0000313" key="12">
    <source>
        <dbReference type="EMBL" id="PIO64425.1"/>
    </source>
</evidence>
<dbReference type="EC" id="3.4.24.-" evidence="9"/>
<keyword evidence="7" id="KW-1015">Disulfide bond</keyword>
<comment type="cofactor">
    <cofactor evidence="9">
        <name>Zn(2+)</name>
        <dbReference type="ChEBI" id="CHEBI:29105"/>
    </cofactor>
    <text evidence="9">Binds 1 zinc ion per subunit.</text>
</comment>
<dbReference type="PANTHER" id="PTHR10127:SF802">
    <property type="entry name" value="ZINC METALLOPROTEINASE NAS-10"/>
    <property type="match status" value="1"/>
</dbReference>
<keyword evidence="1" id="KW-0245">EGF-like domain</keyword>
<dbReference type="InterPro" id="IPR000859">
    <property type="entry name" value="CUB_dom"/>
</dbReference>
<evidence type="ECO:0000256" key="9">
    <source>
        <dbReference type="RuleBase" id="RU361183"/>
    </source>
</evidence>
<gene>
    <name evidence="12" type="ORF">TELCIR_13948</name>
</gene>
<evidence type="ECO:0000256" key="6">
    <source>
        <dbReference type="ARBA" id="ARBA00023049"/>
    </source>
</evidence>
<dbReference type="EMBL" id="KZ349920">
    <property type="protein sequence ID" value="PIO64425.1"/>
    <property type="molecule type" value="Genomic_DNA"/>
</dbReference>
<dbReference type="InterPro" id="IPR035914">
    <property type="entry name" value="Sperma_CUB_dom_sf"/>
</dbReference>
<evidence type="ECO:0000313" key="13">
    <source>
        <dbReference type="Proteomes" id="UP000230423"/>
    </source>
</evidence>
<dbReference type="SUPFAM" id="SSF49854">
    <property type="entry name" value="Spermadhesin, CUB domain"/>
    <property type="match status" value="1"/>
</dbReference>
<proteinExistence type="predicted"/>
<dbReference type="PROSITE" id="PS01186">
    <property type="entry name" value="EGF_2"/>
    <property type="match status" value="1"/>
</dbReference>
<evidence type="ECO:0000256" key="7">
    <source>
        <dbReference type="ARBA" id="ARBA00023157"/>
    </source>
</evidence>
<keyword evidence="5 9" id="KW-0862">Zinc</keyword>
<dbReference type="InterPro" id="IPR024079">
    <property type="entry name" value="MetalloPept_cat_dom_sf"/>
</dbReference>
<dbReference type="Proteomes" id="UP000230423">
    <property type="component" value="Unassembled WGS sequence"/>
</dbReference>
<dbReference type="GO" id="GO:0046872">
    <property type="term" value="F:metal ion binding"/>
    <property type="evidence" value="ECO:0007669"/>
    <property type="project" value="UniProtKB-KW"/>
</dbReference>
<dbReference type="Gene3D" id="3.40.390.10">
    <property type="entry name" value="Collagenase (Catalytic Domain)"/>
    <property type="match status" value="1"/>
</dbReference>
<keyword evidence="2 9" id="KW-0645">Protease</keyword>
<dbReference type="GO" id="GO:0004222">
    <property type="term" value="F:metalloendopeptidase activity"/>
    <property type="evidence" value="ECO:0007669"/>
    <property type="project" value="UniProtKB-UniRule"/>
</dbReference>
<name>A0A2G9U2L8_TELCI</name>